<dbReference type="InterPro" id="IPR035903">
    <property type="entry name" value="HesB-like_dom_sf"/>
</dbReference>
<accession>A0A6J4R474</accession>
<proteinExistence type="predicted"/>
<dbReference type="AlphaFoldDB" id="A0A6J4R474"/>
<name>A0A6J4R474_9ACTN</name>
<dbReference type="EMBL" id="CADCVE010000094">
    <property type="protein sequence ID" value="CAA9463748.1"/>
    <property type="molecule type" value="Genomic_DNA"/>
</dbReference>
<dbReference type="SUPFAM" id="SSF89360">
    <property type="entry name" value="HesB-like domain"/>
    <property type="match status" value="1"/>
</dbReference>
<reference evidence="1" key="1">
    <citation type="submission" date="2020-02" db="EMBL/GenBank/DDBJ databases">
        <authorList>
            <person name="Meier V. D."/>
        </authorList>
    </citation>
    <scope>NUCLEOTIDE SEQUENCE</scope>
    <source>
        <strain evidence="1">AVDCRST_MAG28</strain>
    </source>
</reference>
<evidence type="ECO:0000313" key="1">
    <source>
        <dbReference type="EMBL" id="CAA9463748.1"/>
    </source>
</evidence>
<protein>
    <submittedName>
        <fullName evidence="1">Uncharacterized protein</fullName>
    </submittedName>
</protein>
<organism evidence="1">
    <name type="scientific">uncultured Rubrobacteraceae bacterium</name>
    <dbReference type="NCBI Taxonomy" id="349277"/>
    <lineage>
        <taxon>Bacteria</taxon>
        <taxon>Bacillati</taxon>
        <taxon>Actinomycetota</taxon>
        <taxon>Rubrobacteria</taxon>
        <taxon>Rubrobacterales</taxon>
        <taxon>Rubrobacteraceae</taxon>
        <taxon>environmental samples</taxon>
    </lineage>
</organism>
<gene>
    <name evidence="1" type="ORF">AVDCRST_MAG28-3805</name>
</gene>
<sequence>MITITEEAKELFREIDNPENTVLRIDPVTTNEMAGETRVRLSIGEPRNDDQVILHEGEDLVRIARPVSEALNGSTIDLVETLEGPALSLKPPDDGLPLTDGS</sequence>
<dbReference type="Gene3D" id="2.60.300.12">
    <property type="entry name" value="HesB-like domain"/>
    <property type="match status" value="1"/>
</dbReference>